<proteinExistence type="predicted"/>
<sequence>MVVGRRECVPPESSGEARECSGLWLRCRRRHLHDMWLYLHCGRYECLVRSCIECCIFSPGIRI</sequence>
<name>A0A2A6BVY0_PRIPA</name>
<accession>A0A2A6BVY0</accession>
<evidence type="ECO:0000313" key="2">
    <source>
        <dbReference type="Proteomes" id="UP000005239"/>
    </source>
</evidence>
<protein>
    <submittedName>
        <fullName evidence="1">Uncharacterized protein</fullName>
    </submittedName>
</protein>
<keyword evidence="2" id="KW-1185">Reference proteome</keyword>
<evidence type="ECO:0000313" key="1">
    <source>
        <dbReference type="EnsemblMetazoa" id="PPA13797.1"/>
    </source>
</evidence>
<dbReference type="EnsemblMetazoa" id="PPA13797.1">
    <property type="protein sequence ID" value="PPA13797.1"/>
    <property type="gene ID" value="WBGene00103351"/>
</dbReference>
<reference evidence="1" key="2">
    <citation type="submission" date="2022-06" db="UniProtKB">
        <authorList>
            <consortium name="EnsemblMetazoa"/>
        </authorList>
    </citation>
    <scope>IDENTIFICATION</scope>
    <source>
        <strain evidence="1">PS312</strain>
    </source>
</reference>
<dbReference type="Proteomes" id="UP000005239">
    <property type="component" value="Unassembled WGS sequence"/>
</dbReference>
<dbReference type="AlphaFoldDB" id="A0A2A6BVY0"/>
<organism evidence="1 2">
    <name type="scientific">Pristionchus pacificus</name>
    <name type="common">Parasitic nematode worm</name>
    <dbReference type="NCBI Taxonomy" id="54126"/>
    <lineage>
        <taxon>Eukaryota</taxon>
        <taxon>Metazoa</taxon>
        <taxon>Ecdysozoa</taxon>
        <taxon>Nematoda</taxon>
        <taxon>Chromadorea</taxon>
        <taxon>Rhabditida</taxon>
        <taxon>Rhabditina</taxon>
        <taxon>Diplogasteromorpha</taxon>
        <taxon>Diplogasteroidea</taxon>
        <taxon>Neodiplogasteridae</taxon>
        <taxon>Pristionchus</taxon>
    </lineage>
</organism>
<gene>
    <name evidence="1" type="primary">WBGene00103351</name>
</gene>
<reference evidence="2" key="1">
    <citation type="journal article" date="2008" name="Nat. Genet.">
        <title>The Pristionchus pacificus genome provides a unique perspective on nematode lifestyle and parasitism.</title>
        <authorList>
            <person name="Dieterich C."/>
            <person name="Clifton S.W."/>
            <person name="Schuster L.N."/>
            <person name="Chinwalla A."/>
            <person name="Delehaunty K."/>
            <person name="Dinkelacker I."/>
            <person name="Fulton L."/>
            <person name="Fulton R."/>
            <person name="Godfrey J."/>
            <person name="Minx P."/>
            <person name="Mitreva M."/>
            <person name="Roeseler W."/>
            <person name="Tian H."/>
            <person name="Witte H."/>
            <person name="Yang S.P."/>
            <person name="Wilson R.K."/>
            <person name="Sommer R.J."/>
        </authorList>
    </citation>
    <scope>NUCLEOTIDE SEQUENCE [LARGE SCALE GENOMIC DNA]</scope>
    <source>
        <strain evidence="2">PS312</strain>
    </source>
</reference>
<accession>A0A8R1UBA7</accession>